<dbReference type="InterPro" id="IPR016166">
    <property type="entry name" value="FAD-bd_PCMH"/>
</dbReference>
<dbReference type="OrthoDB" id="610608at2759"/>
<evidence type="ECO:0000313" key="1">
    <source>
        <dbReference type="EMBL" id="CAB4000736.1"/>
    </source>
</evidence>
<dbReference type="InterPro" id="IPR006094">
    <property type="entry name" value="Oxid_FAD_bind_N"/>
</dbReference>
<gene>
    <name evidence="1" type="ORF">PACLA_8A072798</name>
</gene>
<comment type="caution">
    <text evidence="1">The sequence shown here is derived from an EMBL/GenBank/DDBJ whole genome shotgun (WGS) entry which is preliminary data.</text>
</comment>
<dbReference type="SUPFAM" id="SSF56176">
    <property type="entry name" value="FAD-binding/transporter-associated domain-like"/>
    <property type="match status" value="1"/>
</dbReference>
<dbReference type="InterPro" id="IPR036318">
    <property type="entry name" value="FAD-bd_PCMH-like_sf"/>
</dbReference>
<proteinExistence type="predicted"/>
<dbReference type="EMBL" id="CACRXK020003910">
    <property type="protein sequence ID" value="CAB4000736.1"/>
    <property type="molecule type" value="Genomic_DNA"/>
</dbReference>
<organism evidence="1 2">
    <name type="scientific">Paramuricea clavata</name>
    <name type="common">Red gorgonian</name>
    <name type="synonym">Violescent sea-whip</name>
    <dbReference type="NCBI Taxonomy" id="317549"/>
    <lineage>
        <taxon>Eukaryota</taxon>
        <taxon>Metazoa</taxon>
        <taxon>Cnidaria</taxon>
        <taxon>Anthozoa</taxon>
        <taxon>Octocorallia</taxon>
        <taxon>Malacalcyonacea</taxon>
        <taxon>Plexauridae</taxon>
        <taxon>Paramuricea</taxon>
    </lineage>
</organism>
<dbReference type="GO" id="GO:0016899">
    <property type="term" value="F:oxidoreductase activity, acting on the CH-OH group of donors, oxygen as acceptor"/>
    <property type="evidence" value="ECO:0007669"/>
    <property type="project" value="InterPro"/>
</dbReference>
<keyword evidence="2" id="KW-1185">Reference proteome</keyword>
<dbReference type="Gene3D" id="3.30.43.10">
    <property type="entry name" value="Uridine Diphospho-n-acetylenolpyruvylglucosamine Reductase, domain 2"/>
    <property type="match status" value="1"/>
</dbReference>
<dbReference type="InterPro" id="IPR016167">
    <property type="entry name" value="FAD-bd_PCMH_sub1"/>
</dbReference>
<reference evidence="1" key="1">
    <citation type="submission" date="2020-04" db="EMBL/GenBank/DDBJ databases">
        <authorList>
            <person name="Alioto T."/>
            <person name="Alioto T."/>
            <person name="Gomez Garrido J."/>
        </authorList>
    </citation>
    <scope>NUCLEOTIDE SEQUENCE</scope>
    <source>
        <strain evidence="1">A484AB</strain>
    </source>
</reference>
<dbReference type="AlphaFoldDB" id="A0A7D9E5Z3"/>
<dbReference type="PROSITE" id="PS51387">
    <property type="entry name" value="FAD_PCMH"/>
    <property type="match status" value="1"/>
</dbReference>
<sequence>MLRCHQKKTKSKITMWMTDFTCEDAICPRNRGLNMSSNFEGIKGYKFTNWSKTFRCEPELYFEPTNHDEIRKILHEAAKQNKKVKVIGEGHSPSDIQCTPDYMICLRKLNKVLNVNKETQQIKAQAGISLHELHQEALKHGLAVSLMPSVSGVSLGGLIATGTHSSGVGYGILATYITGITLMDAQGEIIKCSKTMNKEIFDAARCHLGALGIILDITWQCEKPYKLRSSRKAGKLDE</sequence>
<dbReference type="PANTHER" id="PTHR43762:SF8">
    <property type="entry name" value="L-GULONOLACTONE OXIDASE"/>
    <property type="match status" value="1"/>
</dbReference>
<protein>
    <submittedName>
        <fullName evidence="1">L-gulonolactone oxidase</fullName>
    </submittedName>
</protein>
<feature type="non-terminal residue" evidence="1">
    <location>
        <position position="238"/>
    </location>
</feature>
<dbReference type="GO" id="GO:0071949">
    <property type="term" value="F:FAD binding"/>
    <property type="evidence" value="ECO:0007669"/>
    <property type="project" value="InterPro"/>
</dbReference>
<accession>A0A7D9E5Z3</accession>
<dbReference type="Pfam" id="PF01565">
    <property type="entry name" value="FAD_binding_4"/>
    <property type="match status" value="1"/>
</dbReference>
<dbReference type="Gene3D" id="3.30.465.10">
    <property type="match status" value="1"/>
</dbReference>
<evidence type="ECO:0000313" key="2">
    <source>
        <dbReference type="Proteomes" id="UP001152795"/>
    </source>
</evidence>
<dbReference type="InterPro" id="IPR016169">
    <property type="entry name" value="FAD-bd_PCMH_sub2"/>
</dbReference>
<name>A0A7D9E5Z3_PARCT</name>
<dbReference type="InterPro" id="IPR010031">
    <property type="entry name" value="FAD_lactone_oxidase-like"/>
</dbReference>
<dbReference type="PANTHER" id="PTHR43762">
    <property type="entry name" value="L-GULONOLACTONE OXIDASE"/>
    <property type="match status" value="1"/>
</dbReference>
<dbReference type="Proteomes" id="UP001152795">
    <property type="component" value="Unassembled WGS sequence"/>
</dbReference>